<keyword evidence="3" id="KW-0809">Transit peptide</keyword>
<accession>A0A1B7NCY4</accession>
<comment type="function">
    <text evidence="7">Mitochondrial ribosome (mitoribosome) assembly factor. Binds at the interface of the head and body domains of the mitochondrial small ribosomal subunit (mt-SSU), occluding the mRNA channel and preventing compaction of the head domain towards the body. Probable inactive methyltransferase: retains the characteristic folding and ability to bind S-adenosyl-L-methionine, but it probably lost its methyltransferase activity.</text>
</comment>
<evidence type="ECO:0000313" key="9">
    <source>
        <dbReference type="EMBL" id="OAX42679.1"/>
    </source>
</evidence>
<dbReference type="PANTHER" id="PTHR13184">
    <property type="entry name" value="37S RIBOSOMAL PROTEIN S22"/>
    <property type="match status" value="1"/>
</dbReference>
<name>A0A1B7NCY4_9AGAM</name>
<proteinExistence type="predicted"/>
<evidence type="ECO:0000256" key="1">
    <source>
        <dbReference type="ARBA" id="ARBA00004173"/>
    </source>
</evidence>
<dbReference type="AlphaFoldDB" id="A0A1B7NCY4"/>
<dbReference type="GO" id="GO:0046872">
    <property type="term" value="F:metal ion binding"/>
    <property type="evidence" value="ECO:0007669"/>
    <property type="project" value="UniProtKB-KW"/>
</dbReference>
<dbReference type="Pfam" id="PF09243">
    <property type="entry name" value="Rsm22"/>
    <property type="match status" value="2"/>
</dbReference>
<evidence type="ECO:0000256" key="5">
    <source>
        <dbReference type="ARBA" id="ARBA00023014"/>
    </source>
</evidence>
<dbReference type="GO" id="GO:0005763">
    <property type="term" value="C:mitochondrial small ribosomal subunit"/>
    <property type="evidence" value="ECO:0007669"/>
    <property type="project" value="TreeGrafter"/>
</dbReference>
<dbReference type="InParanoid" id="A0A1B7NCY4"/>
<dbReference type="STRING" id="1314800.A0A1B7NCY4"/>
<evidence type="ECO:0000313" key="10">
    <source>
        <dbReference type="Proteomes" id="UP000092154"/>
    </source>
</evidence>
<dbReference type="PANTHER" id="PTHR13184:SF5">
    <property type="entry name" value="METHYLTRANSFERASE-LIKE PROTEIN 17, MITOCHONDRIAL"/>
    <property type="match status" value="1"/>
</dbReference>
<feature type="region of interest" description="Disordered" evidence="8">
    <location>
        <begin position="81"/>
        <end position="103"/>
    </location>
</feature>
<dbReference type="OrthoDB" id="421327at2759"/>
<dbReference type="InterPro" id="IPR016522">
    <property type="entry name" value="RSM22_mit_bud"/>
</dbReference>
<evidence type="ECO:0000256" key="6">
    <source>
        <dbReference type="ARBA" id="ARBA00023128"/>
    </source>
</evidence>
<dbReference type="Proteomes" id="UP000092154">
    <property type="component" value="Unassembled WGS sequence"/>
</dbReference>
<comment type="subcellular location">
    <subcellularLocation>
        <location evidence="1">Mitochondrion</location>
    </subcellularLocation>
</comment>
<feature type="compositionally biased region" description="Basic and acidic residues" evidence="8">
    <location>
        <begin position="621"/>
        <end position="630"/>
    </location>
</feature>
<keyword evidence="6" id="KW-0496">Mitochondrion</keyword>
<dbReference type="PIRSF" id="PIRSF007797">
    <property type="entry name" value="RSM22"/>
    <property type="match status" value="1"/>
</dbReference>
<dbReference type="GO" id="GO:0008168">
    <property type="term" value="F:methyltransferase activity"/>
    <property type="evidence" value="ECO:0007669"/>
    <property type="project" value="InterPro"/>
</dbReference>
<reference evidence="9 10" key="1">
    <citation type="submission" date="2016-06" db="EMBL/GenBank/DDBJ databases">
        <title>Comparative genomics of the ectomycorrhizal sister species Rhizopogon vinicolor and Rhizopogon vesiculosus (Basidiomycota: Boletales) reveals a divergence of the mating type B locus.</title>
        <authorList>
            <consortium name="DOE Joint Genome Institute"/>
            <person name="Mujic A.B."/>
            <person name="Kuo A."/>
            <person name="Tritt A."/>
            <person name="Lipzen A."/>
            <person name="Chen C."/>
            <person name="Johnson J."/>
            <person name="Sharma A."/>
            <person name="Barry K."/>
            <person name="Grigoriev I.V."/>
            <person name="Spatafora J.W."/>
        </authorList>
    </citation>
    <scope>NUCLEOTIDE SEQUENCE [LARGE SCALE GENOMIC DNA]</scope>
    <source>
        <strain evidence="9 10">AM-OR11-026</strain>
    </source>
</reference>
<sequence length="636" mass="70787">MLRGTSAPLRILAHCTRHVNLPFSTSAVAASTQPNAVLDLDPSLKALLQDIDISLTSHKHVASKRSLRELEAFAVEELEETEDVEDSLEDSSERNEHRKSPAARFGSKKIGAVVLPAELQKSITALIDASDKIQLHSDATRLFFDESEGWDHSYDVKYRSYKQGARHSDRDGTAFASVVLPAHYSAISAVLHHVKHRLGAEWNVQRVIDWGAGTGSGLWASLNTFQKPTSASEEPRLSTTNIITYLGIDKRDGLVAIGKRLLRDTDLGALSATWQKSFREDDIIKRTEAHDTLALSAFMLSNLQTPLAKKKLVKEMWESGAHTIVLIDHKTKAGFQNIAEAREYLLDMGRKEFTDPETADWPIRGAHVVAPCPHDGRCPLFSEKSASLTCGFSQRLQRPPFVRLTKHAREGHEDIEFSYVVIRRGPRPSTVGEGSSTQMGSVGRVGAVGREEADRIKQKEEMVTKELVLAADHIDAGHKAETTGLTPADVVLAEDPEEVEAALRNEAFHWPRLVFPPLKKSGHIIIDACTPEGKIMRLTIPKSQGKQPFYDARKSSWGDIFPHPPKNRPQERYQPTLAKGEFGSRGEDIGKRAKGRDHPKGEKSYAKVEEALKERKKASRRDRAIRKDDFASQMEQ</sequence>
<evidence type="ECO:0000256" key="2">
    <source>
        <dbReference type="ARBA" id="ARBA00022723"/>
    </source>
</evidence>
<evidence type="ECO:0000256" key="7">
    <source>
        <dbReference type="ARBA" id="ARBA00045681"/>
    </source>
</evidence>
<dbReference type="InterPro" id="IPR015324">
    <property type="entry name" value="Ribosomal_Rsm22-like"/>
</dbReference>
<dbReference type="GO" id="GO:0051536">
    <property type="term" value="F:iron-sulfur cluster binding"/>
    <property type="evidence" value="ECO:0007669"/>
    <property type="project" value="UniProtKB-KW"/>
</dbReference>
<organism evidence="9 10">
    <name type="scientific">Rhizopogon vinicolor AM-OR11-026</name>
    <dbReference type="NCBI Taxonomy" id="1314800"/>
    <lineage>
        <taxon>Eukaryota</taxon>
        <taxon>Fungi</taxon>
        <taxon>Dikarya</taxon>
        <taxon>Basidiomycota</taxon>
        <taxon>Agaricomycotina</taxon>
        <taxon>Agaricomycetes</taxon>
        <taxon>Agaricomycetidae</taxon>
        <taxon>Boletales</taxon>
        <taxon>Suillineae</taxon>
        <taxon>Rhizopogonaceae</taxon>
        <taxon>Rhizopogon</taxon>
    </lineage>
</organism>
<gene>
    <name evidence="9" type="ORF">K503DRAFT_710193</name>
</gene>
<feature type="compositionally biased region" description="Acidic residues" evidence="8">
    <location>
        <begin position="81"/>
        <end position="90"/>
    </location>
</feature>
<feature type="region of interest" description="Disordered" evidence="8">
    <location>
        <begin position="556"/>
        <end position="636"/>
    </location>
</feature>
<keyword evidence="4" id="KW-0408">Iron</keyword>
<protein>
    <submittedName>
        <fullName evidence="9">Rsm22-domain-containing protein</fullName>
    </submittedName>
</protein>
<dbReference type="InterPro" id="IPR052571">
    <property type="entry name" value="Mt_RNA_Methyltransferase"/>
</dbReference>
<dbReference type="GO" id="GO:0006412">
    <property type="term" value="P:translation"/>
    <property type="evidence" value="ECO:0007669"/>
    <property type="project" value="InterPro"/>
</dbReference>
<feature type="compositionally biased region" description="Basic and acidic residues" evidence="8">
    <location>
        <begin position="582"/>
        <end position="613"/>
    </location>
</feature>
<keyword evidence="5" id="KW-0411">Iron-sulfur</keyword>
<keyword evidence="10" id="KW-1185">Reference proteome</keyword>
<evidence type="ECO:0000256" key="3">
    <source>
        <dbReference type="ARBA" id="ARBA00022946"/>
    </source>
</evidence>
<dbReference type="GO" id="GO:0003735">
    <property type="term" value="F:structural constituent of ribosome"/>
    <property type="evidence" value="ECO:0007669"/>
    <property type="project" value="TreeGrafter"/>
</dbReference>
<evidence type="ECO:0000256" key="4">
    <source>
        <dbReference type="ARBA" id="ARBA00023004"/>
    </source>
</evidence>
<evidence type="ECO:0000256" key="8">
    <source>
        <dbReference type="SAM" id="MobiDB-lite"/>
    </source>
</evidence>
<keyword evidence="2" id="KW-0479">Metal-binding</keyword>
<dbReference type="EMBL" id="KV448152">
    <property type="protein sequence ID" value="OAX42679.1"/>
    <property type="molecule type" value="Genomic_DNA"/>
</dbReference>